<name>A0A132TV15_9BACL</name>
<dbReference type="Proteomes" id="UP000070475">
    <property type="component" value="Unassembled WGS sequence"/>
</dbReference>
<sequence length="117" mass="12930">MVERAVLRGFLCGLNEPPHDLSAADADRKSFVLPNQTVQGVMQTEIPLFVLSPLILGSKGRYSRVGGGAFLSRIAPLTPHRSVRAQLRHTALQVTIHSCIQVDRDARLWQRISCEEG</sequence>
<evidence type="ECO:0000313" key="1">
    <source>
        <dbReference type="EMBL" id="KWX75169.1"/>
    </source>
</evidence>
<feature type="non-terminal residue" evidence="1">
    <location>
        <position position="117"/>
    </location>
</feature>
<evidence type="ECO:0000313" key="2">
    <source>
        <dbReference type="Proteomes" id="UP000070475"/>
    </source>
</evidence>
<proteinExistence type="predicted"/>
<dbReference type="AlphaFoldDB" id="A0A132TV15"/>
<organism evidence="1 2">
    <name type="scientific">Paenibacillus riograndensis</name>
    <dbReference type="NCBI Taxonomy" id="483937"/>
    <lineage>
        <taxon>Bacteria</taxon>
        <taxon>Bacillati</taxon>
        <taxon>Bacillota</taxon>
        <taxon>Bacilli</taxon>
        <taxon>Bacillales</taxon>
        <taxon>Paenibacillaceae</taxon>
        <taxon>Paenibacillus</taxon>
        <taxon>Paenibacillus sonchi group</taxon>
    </lineage>
</organism>
<dbReference type="PATRIC" id="fig|483937.3.peg.1004"/>
<comment type="caution">
    <text evidence="1">The sequence shown here is derived from an EMBL/GenBank/DDBJ whole genome shotgun (WGS) entry which is preliminary data.</text>
</comment>
<keyword evidence="2" id="KW-1185">Reference proteome</keyword>
<reference evidence="1 2" key="1">
    <citation type="submission" date="2015-08" db="EMBL/GenBank/DDBJ databases">
        <title>Genomes of Paenibacillus riograndensis.</title>
        <authorList>
            <person name="Sant'Anna F.H."/>
            <person name="Souza R."/>
            <person name="Ambrosini A."/>
            <person name="Bach E."/>
            <person name="Fernandes G."/>
            <person name="Balsanelli E."/>
            <person name="Baura V.A."/>
            <person name="Pedrosa F.O."/>
            <person name="Souza E.M."/>
            <person name="Passaglia L."/>
        </authorList>
    </citation>
    <scope>NUCLEOTIDE SEQUENCE [LARGE SCALE GENOMIC DNA]</scope>
    <source>
        <strain evidence="1 2">CAS34</strain>
    </source>
</reference>
<gene>
    <name evidence="1" type="ORF">AMQ84_18020</name>
</gene>
<dbReference type="EMBL" id="LIRB01000136">
    <property type="protein sequence ID" value="KWX75169.1"/>
    <property type="molecule type" value="Genomic_DNA"/>
</dbReference>
<protein>
    <submittedName>
        <fullName evidence="1">Uncharacterized protein</fullName>
    </submittedName>
</protein>
<accession>A0A132TV15</accession>